<dbReference type="SUPFAM" id="SSF51182">
    <property type="entry name" value="RmlC-like cupins"/>
    <property type="match status" value="1"/>
</dbReference>
<dbReference type="InterPro" id="IPR009327">
    <property type="entry name" value="Cupin_DUF985"/>
</dbReference>
<proteinExistence type="predicted"/>
<accession>A0ABM7PFK7</accession>
<evidence type="ECO:0000313" key="3">
    <source>
        <dbReference type="Proteomes" id="UP001320148"/>
    </source>
</evidence>
<protein>
    <recommendedName>
        <fullName evidence="1">DUF985 domain-containing protein</fullName>
    </recommendedName>
</protein>
<dbReference type="RefSeq" id="WP_236892468.1">
    <property type="nucleotide sequence ID" value="NZ_AP024488.1"/>
</dbReference>
<sequence>MIPRVHELITTLDLSPHPEGGYYRETYKSDLFFDADKEAPSFPGRRSCGAAIYFLLEGKDVSRLHRIKADELWHFYEGSPLTVHVIHPDGTLEDICLGPDTARGETFQALVTAGCWFGASLAKGGHALVGCTTHPGFEFQDFEMGEREELLKQWPQHEALIKKLT</sequence>
<evidence type="ECO:0000259" key="1">
    <source>
        <dbReference type="Pfam" id="PF06172"/>
    </source>
</evidence>
<gene>
    <name evidence="2" type="ORF">DSLASN_17420</name>
</gene>
<dbReference type="InterPro" id="IPR011051">
    <property type="entry name" value="RmlC_Cupin_sf"/>
</dbReference>
<evidence type="ECO:0000313" key="2">
    <source>
        <dbReference type="EMBL" id="BCS96110.1"/>
    </source>
</evidence>
<dbReference type="Gene3D" id="2.60.120.10">
    <property type="entry name" value="Jelly Rolls"/>
    <property type="match status" value="1"/>
</dbReference>
<dbReference type="PANTHER" id="PTHR33387">
    <property type="entry name" value="RMLC-LIKE JELLY ROLL FOLD PROTEIN"/>
    <property type="match status" value="1"/>
</dbReference>
<dbReference type="Pfam" id="PF06172">
    <property type="entry name" value="Cupin_5"/>
    <property type="match status" value="1"/>
</dbReference>
<reference evidence="2 3" key="1">
    <citation type="submission" date="2021-02" db="EMBL/GenBank/DDBJ databases">
        <title>Complete genome of Desulfoluna sp. strain ASN36.</title>
        <authorList>
            <person name="Takahashi A."/>
            <person name="Kojima H."/>
            <person name="Fukui M."/>
        </authorList>
    </citation>
    <scope>NUCLEOTIDE SEQUENCE [LARGE SCALE GENOMIC DNA]</scope>
    <source>
        <strain evidence="2 3">ASN36</strain>
    </source>
</reference>
<dbReference type="InterPro" id="IPR014710">
    <property type="entry name" value="RmlC-like_jellyroll"/>
</dbReference>
<dbReference type="CDD" id="cd06121">
    <property type="entry name" value="cupin_YML079wp"/>
    <property type="match status" value="1"/>
</dbReference>
<keyword evidence="3" id="KW-1185">Reference proteome</keyword>
<feature type="domain" description="DUF985" evidence="1">
    <location>
        <begin position="7"/>
        <end position="144"/>
    </location>
</feature>
<dbReference type="PANTHER" id="PTHR33387:SF3">
    <property type="entry name" value="DUF985 DOMAIN-CONTAINING PROTEIN"/>
    <property type="match status" value="1"/>
</dbReference>
<name>A0ABM7PFK7_9BACT</name>
<dbReference type="EMBL" id="AP024488">
    <property type="protein sequence ID" value="BCS96110.1"/>
    <property type="molecule type" value="Genomic_DNA"/>
</dbReference>
<dbReference type="Proteomes" id="UP001320148">
    <property type="component" value="Chromosome"/>
</dbReference>
<dbReference type="InterPro" id="IPR039935">
    <property type="entry name" value="YML079W-like"/>
</dbReference>
<organism evidence="2 3">
    <name type="scientific">Desulfoluna limicola</name>
    <dbReference type="NCBI Taxonomy" id="2810562"/>
    <lineage>
        <taxon>Bacteria</taxon>
        <taxon>Pseudomonadati</taxon>
        <taxon>Thermodesulfobacteriota</taxon>
        <taxon>Desulfobacteria</taxon>
        <taxon>Desulfobacterales</taxon>
        <taxon>Desulfolunaceae</taxon>
        <taxon>Desulfoluna</taxon>
    </lineage>
</organism>